<dbReference type="InterPro" id="IPR001394">
    <property type="entry name" value="Peptidase_C19_UCH"/>
</dbReference>
<accession>A0AA38X023</accession>
<name>A0AA38X023_9EURO</name>
<evidence type="ECO:0000256" key="7">
    <source>
        <dbReference type="ARBA" id="ARBA00022807"/>
    </source>
</evidence>
<keyword evidence="6" id="KW-0378">Hydrolase</keyword>
<keyword evidence="5" id="KW-0833">Ubl conjugation pathway</keyword>
<dbReference type="GO" id="GO:0005829">
    <property type="term" value="C:cytosol"/>
    <property type="evidence" value="ECO:0007669"/>
    <property type="project" value="TreeGrafter"/>
</dbReference>
<keyword evidence="7" id="KW-0788">Thiol protease</keyword>
<evidence type="ECO:0000256" key="3">
    <source>
        <dbReference type="ARBA" id="ARBA00012759"/>
    </source>
</evidence>
<organism evidence="11 12">
    <name type="scientific">Cladophialophora chaetospira</name>
    <dbReference type="NCBI Taxonomy" id="386627"/>
    <lineage>
        <taxon>Eukaryota</taxon>
        <taxon>Fungi</taxon>
        <taxon>Dikarya</taxon>
        <taxon>Ascomycota</taxon>
        <taxon>Pezizomycotina</taxon>
        <taxon>Eurotiomycetes</taxon>
        <taxon>Chaetothyriomycetidae</taxon>
        <taxon>Chaetothyriales</taxon>
        <taxon>Herpotrichiellaceae</taxon>
        <taxon>Cladophialophora</taxon>
    </lineage>
</organism>
<feature type="domain" description="USP" evidence="10">
    <location>
        <begin position="140"/>
        <end position="516"/>
    </location>
</feature>
<evidence type="ECO:0000256" key="9">
    <source>
        <dbReference type="SAM" id="Phobius"/>
    </source>
</evidence>
<reference evidence="11" key="1">
    <citation type="submission" date="2022-10" db="EMBL/GenBank/DDBJ databases">
        <title>Culturing micro-colonial fungi from biological soil crusts in the Mojave desert and describing Neophaeococcomyces mojavensis, and introducing the new genera and species Taxawa tesnikishii.</title>
        <authorList>
            <person name="Kurbessoian T."/>
            <person name="Stajich J.E."/>
        </authorList>
    </citation>
    <scope>NUCLEOTIDE SEQUENCE</scope>
    <source>
        <strain evidence="11">TK_41</strain>
    </source>
</reference>
<keyword evidence="12" id="KW-1185">Reference proteome</keyword>
<dbReference type="EC" id="3.4.19.12" evidence="3"/>
<dbReference type="Pfam" id="PF00443">
    <property type="entry name" value="UCH"/>
    <property type="match status" value="1"/>
</dbReference>
<keyword evidence="9" id="KW-0812">Transmembrane</keyword>
<feature type="compositionally biased region" description="Basic and acidic residues" evidence="8">
    <location>
        <begin position="1"/>
        <end position="17"/>
    </location>
</feature>
<evidence type="ECO:0000259" key="10">
    <source>
        <dbReference type="PROSITE" id="PS50235"/>
    </source>
</evidence>
<evidence type="ECO:0000313" key="11">
    <source>
        <dbReference type="EMBL" id="KAJ9604304.1"/>
    </source>
</evidence>
<dbReference type="GO" id="GO:0005634">
    <property type="term" value="C:nucleus"/>
    <property type="evidence" value="ECO:0007669"/>
    <property type="project" value="TreeGrafter"/>
</dbReference>
<evidence type="ECO:0000256" key="4">
    <source>
        <dbReference type="ARBA" id="ARBA00022670"/>
    </source>
</evidence>
<dbReference type="GO" id="GO:0006508">
    <property type="term" value="P:proteolysis"/>
    <property type="evidence" value="ECO:0007669"/>
    <property type="project" value="UniProtKB-KW"/>
</dbReference>
<dbReference type="PANTHER" id="PTHR24006">
    <property type="entry name" value="UBIQUITIN CARBOXYL-TERMINAL HYDROLASE"/>
    <property type="match status" value="1"/>
</dbReference>
<keyword evidence="9" id="KW-0472">Membrane</keyword>
<sequence length="651" mass="72780">MNNHPDRADESPFHESISRAQNTSSPIQTKIVSTLALLVLGYYALSFFDAWPSTIKRTIYEFILYYTPSRLIYAMQYGLLRLGYLTPEDAKFKPANFGDMIAKQEAMRRMFGQPQLPLALQKVRSLSGPFISLSNEIGPPGLGNWDNSCYQNSVLQGFASLPAFVDYMERSESLCDRYDIPAATHRALVAFLEQLADSSCRTSVIWTPRVLKSMDSWQQQDAQEYFSRVLEAVEKETKQYATRLRRTNTAGLECLSPIEKQEATTKSTGEREISSLSGTGGDPASVSTGLWQRHLHNPIEGMTAQCLLCKTCGFTEGLALTQFNCLTLNLGLQDETDIENLLEEYTAPEEIEGVECDNCTKLVHTKLEHQQEHLDNDVAMDTTEQLDEKKKPVLRTKAKQITIGRLPKDLVLHINRSIFDNYGNQLKNTAPVRFPARLDFLSRWCAPLDIEDDSVEATYELKCAVTHYGSHHDGHYIALGKRAKDWYTFNDERVTKISEEEVLARGNAFMLFYEAIPMVSPPKVQEETMLQEATATVAAEIDREEIEAGFAPVHQGRDQHSLHGAADTASKASTETDEGLVDSQSEFGLTSDVSQYTTPASSENSSPVDAEVGNEHVQENKMKFAGIKTVSEVLDTMQDEHAREAPAAPVL</sequence>
<protein>
    <recommendedName>
        <fullName evidence="3">ubiquitinyl hydrolase 1</fullName>
        <ecNumber evidence="3">3.4.19.12</ecNumber>
    </recommendedName>
</protein>
<evidence type="ECO:0000256" key="5">
    <source>
        <dbReference type="ARBA" id="ARBA00022786"/>
    </source>
</evidence>
<feature type="compositionally biased region" description="Polar residues" evidence="8">
    <location>
        <begin position="582"/>
        <end position="607"/>
    </location>
</feature>
<dbReference type="GO" id="GO:0004843">
    <property type="term" value="F:cysteine-type deubiquitinase activity"/>
    <property type="evidence" value="ECO:0007669"/>
    <property type="project" value="UniProtKB-EC"/>
</dbReference>
<dbReference type="InterPro" id="IPR050164">
    <property type="entry name" value="Peptidase_C19"/>
</dbReference>
<dbReference type="InterPro" id="IPR038765">
    <property type="entry name" value="Papain-like_cys_pep_sf"/>
</dbReference>
<dbReference type="PROSITE" id="PS50235">
    <property type="entry name" value="USP_3"/>
    <property type="match status" value="1"/>
</dbReference>
<dbReference type="CDD" id="cd02662">
    <property type="entry name" value="Peptidase_C19F"/>
    <property type="match status" value="1"/>
</dbReference>
<proteinExistence type="inferred from homology"/>
<gene>
    <name evidence="11" type="ORF">H2200_011138</name>
</gene>
<comment type="caution">
    <text evidence="11">The sequence shown here is derived from an EMBL/GenBank/DDBJ whole genome shotgun (WGS) entry which is preliminary data.</text>
</comment>
<comment type="catalytic activity">
    <reaction evidence="1">
        <text>Thiol-dependent hydrolysis of ester, thioester, amide, peptide and isopeptide bonds formed by the C-terminal Gly of ubiquitin (a 76-residue protein attached to proteins as an intracellular targeting signal).</text>
        <dbReference type="EC" id="3.4.19.12"/>
    </reaction>
</comment>
<evidence type="ECO:0000256" key="2">
    <source>
        <dbReference type="ARBA" id="ARBA00009085"/>
    </source>
</evidence>
<keyword evidence="9" id="KW-1133">Transmembrane helix</keyword>
<evidence type="ECO:0000256" key="6">
    <source>
        <dbReference type="ARBA" id="ARBA00022801"/>
    </source>
</evidence>
<evidence type="ECO:0000313" key="12">
    <source>
        <dbReference type="Proteomes" id="UP001172673"/>
    </source>
</evidence>
<feature type="transmembrane region" description="Helical" evidence="9">
    <location>
        <begin position="31"/>
        <end position="51"/>
    </location>
</feature>
<feature type="region of interest" description="Disordered" evidence="8">
    <location>
        <begin position="261"/>
        <end position="282"/>
    </location>
</feature>
<dbReference type="AlphaFoldDB" id="A0AA38X023"/>
<dbReference type="GO" id="GO:0016579">
    <property type="term" value="P:protein deubiquitination"/>
    <property type="evidence" value="ECO:0007669"/>
    <property type="project" value="InterPro"/>
</dbReference>
<evidence type="ECO:0000256" key="1">
    <source>
        <dbReference type="ARBA" id="ARBA00000707"/>
    </source>
</evidence>
<feature type="compositionally biased region" description="Basic and acidic residues" evidence="8">
    <location>
        <begin position="261"/>
        <end position="273"/>
    </location>
</feature>
<comment type="similarity">
    <text evidence="2">Belongs to the peptidase C19 family.</text>
</comment>
<dbReference type="Gene3D" id="3.90.70.10">
    <property type="entry name" value="Cysteine proteinases"/>
    <property type="match status" value="1"/>
</dbReference>
<dbReference type="Proteomes" id="UP001172673">
    <property type="component" value="Unassembled WGS sequence"/>
</dbReference>
<dbReference type="SUPFAM" id="SSF54001">
    <property type="entry name" value="Cysteine proteinases"/>
    <property type="match status" value="1"/>
</dbReference>
<dbReference type="EMBL" id="JAPDRK010000019">
    <property type="protein sequence ID" value="KAJ9604304.1"/>
    <property type="molecule type" value="Genomic_DNA"/>
</dbReference>
<feature type="region of interest" description="Disordered" evidence="8">
    <location>
        <begin position="553"/>
        <end position="620"/>
    </location>
</feature>
<keyword evidence="4" id="KW-0645">Protease</keyword>
<dbReference type="PANTHER" id="PTHR24006:SF888">
    <property type="entry name" value="UBIQUITIN CARBOXYL-TERMINAL HYDROLASE 30"/>
    <property type="match status" value="1"/>
</dbReference>
<dbReference type="InterPro" id="IPR028889">
    <property type="entry name" value="USP"/>
</dbReference>
<evidence type="ECO:0000256" key="8">
    <source>
        <dbReference type="SAM" id="MobiDB-lite"/>
    </source>
</evidence>
<feature type="region of interest" description="Disordered" evidence="8">
    <location>
        <begin position="1"/>
        <end position="21"/>
    </location>
</feature>